<feature type="transmembrane region" description="Helical" evidence="1">
    <location>
        <begin position="142"/>
        <end position="166"/>
    </location>
</feature>
<feature type="transmembrane region" description="Helical" evidence="1">
    <location>
        <begin position="255"/>
        <end position="279"/>
    </location>
</feature>
<feature type="domain" description="Golvesin/Xly CBD-like" evidence="2">
    <location>
        <begin position="1009"/>
        <end position="1124"/>
    </location>
</feature>
<feature type="transmembrane region" description="Helical" evidence="1">
    <location>
        <begin position="173"/>
        <end position="194"/>
    </location>
</feature>
<keyword evidence="1" id="KW-0472">Membrane</keyword>
<dbReference type="EMBL" id="JPIU01000037">
    <property type="protein sequence ID" value="KIO45565.1"/>
    <property type="molecule type" value="Genomic_DNA"/>
</dbReference>
<evidence type="ECO:0000256" key="1">
    <source>
        <dbReference type="SAM" id="Phobius"/>
    </source>
</evidence>
<dbReference type="Proteomes" id="UP000031980">
    <property type="component" value="Unassembled WGS sequence"/>
</dbReference>
<proteinExistence type="predicted"/>
<reference evidence="3 4" key="1">
    <citation type="submission" date="2014-07" db="EMBL/GenBank/DDBJ databases">
        <title>Porphyromonadaceae bacterium OUH 308042 = ATCC BAA-2681 = DSM 28342 draft genome.</title>
        <authorList>
            <person name="Sydenham T.V."/>
            <person name="Hasman H."/>
            <person name="Justensen U.S."/>
        </authorList>
    </citation>
    <scope>NUCLEOTIDE SEQUENCE [LARGE SCALE GENOMIC DNA]</scope>
    <source>
        <strain evidence="3 4">OUH 308042</strain>
    </source>
</reference>
<keyword evidence="4" id="KW-1185">Reference proteome</keyword>
<evidence type="ECO:0000313" key="3">
    <source>
        <dbReference type="EMBL" id="KIO45565.1"/>
    </source>
</evidence>
<feature type="transmembrane region" description="Helical" evidence="1">
    <location>
        <begin position="108"/>
        <end position="130"/>
    </location>
</feature>
<dbReference type="InterPro" id="IPR033803">
    <property type="entry name" value="CBD-like_Golvesin-Xly"/>
</dbReference>
<dbReference type="Pfam" id="PF25275">
    <property type="entry name" value="Golvesin_C"/>
    <property type="match status" value="1"/>
</dbReference>
<protein>
    <recommendedName>
        <fullName evidence="2">Golvesin/Xly CBD-like domain-containing protein</fullName>
    </recommendedName>
</protein>
<organism evidence="3 4">
    <name type="scientific">Sanguibacteroides justesenii</name>
    <dbReference type="NCBI Taxonomy" id="1547597"/>
    <lineage>
        <taxon>Bacteria</taxon>
        <taxon>Pseudomonadati</taxon>
        <taxon>Bacteroidota</taxon>
        <taxon>Bacteroidia</taxon>
        <taxon>Bacteroidales</taxon>
        <taxon>Porphyromonadaceae</taxon>
        <taxon>Sanguibacteroides</taxon>
    </lineage>
</organism>
<name>A0A0C3R6G5_9PORP</name>
<evidence type="ECO:0000313" key="4">
    <source>
        <dbReference type="Proteomes" id="UP000031980"/>
    </source>
</evidence>
<evidence type="ECO:0000259" key="2">
    <source>
        <dbReference type="Pfam" id="PF25275"/>
    </source>
</evidence>
<dbReference type="AlphaFoldDB" id="A0A0C3R6G5"/>
<sequence length="1128" mass="129246">MRDVFHVAVYEAKQQSRGWVFLLFVFVSLFSITLYQLFLQGEGYCENWKLVALPSSVPLINAYLFSVLQSLFVIVIMTDFPRREGMGETLEPIYARPMGNADYTWGRILGNVMLFSIVNVIVMLACIFFVNLNSLAPLNPWYYLFYFFTLNIPSLIFMMGLSLWSVRVMRFRYLALLLLLGWLGVSIVWLPYVLHGTVDFLATGVPNLFSDVTGHLGLGYYLLHRSIFLLLGTGFVFCSIKGMKRLPSVKKRATFYAYGGGTLILLGIACGILLEAAYWSDRSTREKYRESFRNHWKGKLCHIERHSIRMEQRQDRLFMESDLILCNLTEEKIDRPLLFLNPGLRVEDVEERGKNVNFKRDGQIIILDRPIDGGDSLRLRVCYSGKIDESFTNLQLSDQDYENPFYNDLFFPTGRRSAFIGDDYLLLTPACGWYPTAIAPVHPFMPMNTGKDMTLYYLKVVAPRQASLFSQGRVSERGDTLVFISSGYLPGISVCGGNFKTRQLDVDSLVRLSLNTITEPKAFFKHFAAAKVEDVKLFFYENPYMFPDGLNFADLTWKDGATARLSLIETPLSFRIESNEGRVLGGQIEPGIFFLPERSYTVDMFDILNKPVGDGSPIPINIGDGQVYMQEAQNPTLEQGINLWYCLSKDWTPGSNSHPLLMQNSYASNAVKLNPSDISSLMTDRRLSIYSEQYPFINILWDRFYLDKSFLMGRGGKFGVGDMETARDYIREHSLKEAMLDENIAQTTRYNVMLWSLRDLVDHIGLKVSVDTFFRAIDDIYHTRRGMIRFEDFCEELKSRTGGDVGRVFERWLNVRHNQYFKIKDLTSYFYPDPISGKFVTGSGWAELEGKVKNCGKEGGFVVVCIKNEEAIQRYSCYLNPGEAKSFYMAYCAKWGPNAEVTTGMSSNRPNTFMVWKRGTREKPEKLETRVSWTDIDPAVFASDPRETMVDNMDSGFSFDDKVNQTILQKWFGIKKREESTHLNRESESIRLWKSFIGPNFQGDSVRSCYYKSFGSGSCTATWKARLKEKGKYRIMVKAGYIPFDRYVKRVDKNYLSDVVLYYTVKSEGIEEHIEIEGNDAEIHSVWTSLGEFDFPEGEVSVTLSDKDEKGRKDLAIVADAVKWIKID</sequence>
<keyword evidence="1" id="KW-0812">Transmembrane</keyword>
<feature type="transmembrane region" description="Helical" evidence="1">
    <location>
        <begin position="59"/>
        <end position="77"/>
    </location>
</feature>
<comment type="caution">
    <text evidence="3">The sequence shown here is derived from an EMBL/GenBank/DDBJ whole genome shotgun (WGS) entry which is preliminary data.</text>
</comment>
<feature type="transmembrane region" description="Helical" evidence="1">
    <location>
        <begin position="20"/>
        <end position="39"/>
    </location>
</feature>
<keyword evidence="1" id="KW-1133">Transmembrane helix</keyword>
<feature type="transmembrane region" description="Helical" evidence="1">
    <location>
        <begin position="222"/>
        <end position="243"/>
    </location>
</feature>
<accession>A0A0C3R6G5</accession>
<gene>
    <name evidence="3" type="ORF">BA92_03615</name>
</gene>